<comment type="caution">
    <text evidence="1">The sequence shown here is derived from an EMBL/GenBank/DDBJ whole genome shotgun (WGS) entry which is preliminary data.</text>
</comment>
<organism evidence="1">
    <name type="scientific">uncultured bacterium</name>
    <name type="common">gcode 4</name>
    <dbReference type="NCBI Taxonomy" id="1234023"/>
    <lineage>
        <taxon>Bacteria</taxon>
        <taxon>environmental samples</taxon>
    </lineage>
</organism>
<dbReference type="AlphaFoldDB" id="K2G4J9"/>
<name>K2G4J9_9BACT</name>
<reference evidence="1" key="1">
    <citation type="journal article" date="2012" name="Science">
        <title>Fermentation, hydrogen, and sulfur metabolism in multiple uncultivated bacterial phyla.</title>
        <authorList>
            <person name="Wrighton K.C."/>
            <person name="Thomas B.C."/>
            <person name="Sharon I."/>
            <person name="Miller C.S."/>
            <person name="Castelle C.J."/>
            <person name="VerBerkmoes N.C."/>
            <person name="Wilkins M.J."/>
            <person name="Hettich R.L."/>
            <person name="Lipton M.S."/>
            <person name="Williams K.H."/>
            <person name="Long P.E."/>
            <person name="Banfield J.F."/>
        </authorList>
    </citation>
    <scope>NUCLEOTIDE SEQUENCE [LARGE SCALE GENOMIC DNA]</scope>
</reference>
<protein>
    <submittedName>
        <fullName evidence="1">Uncharacterized protein</fullName>
    </submittedName>
</protein>
<proteinExistence type="predicted"/>
<dbReference type="EMBL" id="AMFJ01000037">
    <property type="protein sequence ID" value="EKE30148.1"/>
    <property type="molecule type" value="Genomic_DNA"/>
</dbReference>
<evidence type="ECO:0000313" key="1">
    <source>
        <dbReference type="EMBL" id="EKE30148.1"/>
    </source>
</evidence>
<accession>K2G4J9</accession>
<gene>
    <name evidence="1" type="ORF">ACD_2C00037G0012</name>
</gene>
<sequence>MYKFFIFDWKKHLPAYNTASKRKIWILEFTKSFLLKEKRPNKNFIHPLYY</sequence>